<sequence>MRINRTTSKGNTPFIIRKIIPGIRKFLNGVPLSKSNDHSNLLPLGSLIRINPPYIAPNPRNMRRIIAIIFRVVFIILR</sequence>
<protein>
    <submittedName>
        <fullName evidence="1">Uncharacterized protein</fullName>
    </submittedName>
</protein>
<accession>X1SHQ5</accession>
<reference evidence="1" key="1">
    <citation type="journal article" date="2014" name="Front. Microbiol.">
        <title>High frequency of phylogenetically diverse reductive dehalogenase-homologous genes in deep subseafloor sedimentary metagenomes.</title>
        <authorList>
            <person name="Kawai M."/>
            <person name="Futagami T."/>
            <person name="Toyoda A."/>
            <person name="Takaki Y."/>
            <person name="Nishi S."/>
            <person name="Hori S."/>
            <person name="Arai W."/>
            <person name="Tsubouchi T."/>
            <person name="Morono Y."/>
            <person name="Uchiyama I."/>
            <person name="Ito T."/>
            <person name="Fujiyama A."/>
            <person name="Inagaki F."/>
            <person name="Takami H."/>
        </authorList>
    </citation>
    <scope>NUCLEOTIDE SEQUENCE</scope>
    <source>
        <strain evidence="1">Expedition CK06-06</strain>
    </source>
</reference>
<evidence type="ECO:0000313" key="1">
    <source>
        <dbReference type="EMBL" id="GAI92468.1"/>
    </source>
</evidence>
<dbReference type="AlphaFoldDB" id="X1SHQ5"/>
<name>X1SHQ5_9ZZZZ</name>
<gene>
    <name evidence="1" type="ORF">S12H4_28813</name>
</gene>
<dbReference type="EMBL" id="BARW01016557">
    <property type="protein sequence ID" value="GAI92468.1"/>
    <property type="molecule type" value="Genomic_DNA"/>
</dbReference>
<comment type="caution">
    <text evidence="1">The sequence shown here is derived from an EMBL/GenBank/DDBJ whole genome shotgun (WGS) entry which is preliminary data.</text>
</comment>
<proteinExistence type="predicted"/>
<organism evidence="1">
    <name type="scientific">marine sediment metagenome</name>
    <dbReference type="NCBI Taxonomy" id="412755"/>
    <lineage>
        <taxon>unclassified sequences</taxon>
        <taxon>metagenomes</taxon>
        <taxon>ecological metagenomes</taxon>
    </lineage>
</organism>